<dbReference type="InterPro" id="IPR001199">
    <property type="entry name" value="Cyt_B5-like_heme/steroid-bd"/>
</dbReference>
<evidence type="ECO:0000259" key="4">
    <source>
        <dbReference type="SMART" id="SM01117"/>
    </source>
</evidence>
<dbReference type="SMART" id="SM01117">
    <property type="entry name" value="Cyt-b5"/>
    <property type="match status" value="1"/>
</dbReference>
<keyword evidence="3" id="KW-0472">Membrane</keyword>
<keyword evidence="6" id="KW-1185">Reference proteome</keyword>
<dbReference type="PANTHER" id="PTHR10281:SF115">
    <property type="entry name" value="BINDING PROTEIN, PUTATIVE (AFU_ORTHOLOGUE AFUA_4G06240)-RELATED"/>
    <property type="match status" value="1"/>
</dbReference>
<comment type="similarity">
    <text evidence="1">Belongs to the cytochrome b5 family. MAPR subfamily.</text>
</comment>
<feature type="region of interest" description="Disordered" evidence="2">
    <location>
        <begin position="55"/>
        <end position="90"/>
    </location>
</feature>
<evidence type="ECO:0000256" key="3">
    <source>
        <dbReference type="SAM" id="Phobius"/>
    </source>
</evidence>
<reference evidence="5 6" key="1">
    <citation type="submission" date="2015-08" db="EMBL/GenBank/DDBJ databases">
        <title>Next Generation Sequencing and Analysis of the Genome of Puccinia sorghi L Schw, the Causal Agent of Maize Common Rust.</title>
        <authorList>
            <person name="Rochi L."/>
            <person name="Burguener G."/>
            <person name="Darino M."/>
            <person name="Turjanski A."/>
            <person name="Kreff E."/>
            <person name="Dieguez M.J."/>
            <person name="Sacco F."/>
        </authorList>
    </citation>
    <scope>NUCLEOTIDE SEQUENCE [LARGE SCALE GENOMIC DNA]</scope>
    <source>
        <strain evidence="5 6">RO10H11247</strain>
    </source>
</reference>
<dbReference type="GO" id="GO:0020037">
    <property type="term" value="F:heme binding"/>
    <property type="evidence" value="ECO:0007669"/>
    <property type="project" value="UniProtKB-ARBA"/>
</dbReference>
<dbReference type="GO" id="GO:0005783">
    <property type="term" value="C:endoplasmic reticulum"/>
    <property type="evidence" value="ECO:0007669"/>
    <property type="project" value="TreeGrafter"/>
</dbReference>
<keyword evidence="3" id="KW-1133">Transmembrane helix</keyword>
<dbReference type="GO" id="GO:0016020">
    <property type="term" value="C:membrane"/>
    <property type="evidence" value="ECO:0007669"/>
    <property type="project" value="TreeGrafter"/>
</dbReference>
<evidence type="ECO:0000313" key="5">
    <source>
        <dbReference type="EMBL" id="KNZ45340.1"/>
    </source>
</evidence>
<dbReference type="OrthoDB" id="899at2759"/>
<dbReference type="PANTHER" id="PTHR10281">
    <property type="entry name" value="MEMBRANE-ASSOCIATED PROGESTERONE RECEPTOR COMPONENT-RELATED"/>
    <property type="match status" value="1"/>
</dbReference>
<feature type="transmembrane region" description="Helical" evidence="3">
    <location>
        <begin position="23"/>
        <end position="48"/>
    </location>
</feature>
<feature type="compositionally biased region" description="Polar residues" evidence="2">
    <location>
        <begin position="68"/>
        <end position="77"/>
    </location>
</feature>
<sequence length="204" mass="22227">MLLTDVGSIISFDQLVEVLGANKLWLCFLSLNVTIHLLVLSVLTLWALTSRSSSTTSSATLGRSASTQKQVIGNSKKMTQDPVRLDPPKDTPFTANELSQFDGSDVSKPIYVAIKGCFSFFVWIVFDVSGKREVYGPGGSYHVFAGKDGSKGLGKSSLKAEDAVADYSSLTEEELKVLDDWVVFFKKRYNIIGKVTPTSTVSLI</sequence>
<feature type="domain" description="Cytochrome b5 heme-binding" evidence="4">
    <location>
        <begin position="93"/>
        <end position="196"/>
    </location>
</feature>
<dbReference type="Gene3D" id="3.10.120.10">
    <property type="entry name" value="Cytochrome b5-like heme/steroid binding domain"/>
    <property type="match status" value="1"/>
</dbReference>
<dbReference type="STRING" id="27349.A0A0L6UC35"/>
<dbReference type="InterPro" id="IPR050577">
    <property type="entry name" value="MAPR/NEUFC/NENF-like"/>
</dbReference>
<dbReference type="Proteomes" id="UP000037035">
    <property type="component" value="Unassembled WGS sequence"/>
</dbReference>
<dbReference type="VEuPathDB" id="FungiDB:VP01_822g3"/>
<gene>
    <name evidence="5" type="ORF">VP01_822g3</name>
</gene>
<feature type="compositionally biased region" description="Low complexity" evidence="2">
    <location>
        <begin position="55"/>
        <end position="67"/>
    </location>
</feature>
<evidence type="ECO:0000256" key="1">
    <source>
        <dbReference type="ARBA" id="ARBA00038357"/>
    </source>
</evidence>
<dbReference type="SUPFAM" id="SSF55856">
    <property type="entry name" value="Cytochrome b5-like heme/steroid binding domain"/>
    <property type="match status" value="1"/>
</dbReference>
<evidence type="ECO:0000313" key="6">
    <source>
        <dbReference type="Proteomes" id="UP000037035"/>
    </source>
</evidence>
<accession>A0A0L6UC35</accession>
<dbReference type="AlphaFoldDB" id="A0A0L6UC35"/>
<dbReference type="EMBL" id="LAVV01013749">
    <property type="protein sequence ID" value="KNZ45340.1"/>
    <property type="molecule type" value="Genomic_DNA"/>
</dbReference>
<protein>
    <recommendedName>
        <fullName evidence="4">Cytochrome b5 heme-binding domain-containing protein</fullName>
    </recommendedName>
</protein>
<dbReference type="FunFam" id="3.10.120.10:FF:000003">
    <property type="entry name" value="membrane-associated progesterone receptor component 1"/>
    <property type="match status" value="1"/>
</dbReference>
<name>A0A0L6UC35_9BASI</name>
<evidence type="ECO:0000256" key="2">
    <source>
        <dbReference type="SAM" id="MobiDB-lite"/>
    </source>
</evidence>
<organism evidence="5 6">
    <name type="scientific">Puccinia sorghi</name>
    <dbReference type="NCBI Taxonomy" id="27349"/>
    <lineage>
        <taxon>Eukaryota</taxon>
        <taxon>Fungi</taxon>
        <taxon>Dikarya</taxon>
        <taxon>Basidiomycota</taxon>
        <taxon>Pucciniomycotina</taxon>
        <taxon>Pucciniomycetes</taxon>
        <taxon>Pucciniales</taxon>
        <taxon>Pucciniaceae</taxon>
        <taxon>Puccinia</taxon>
    </lineage>
</organism>
<comment type="caution">
    <text evidence="5">The sequence shown here is derived from an EMBL/GenBank/DDBJ whole genome shotgun (WGS) entry which is preliminary data.</text>
</comment>
<keyword evidence="3" id="KW-0812">Transmembrane</keyword>
<dbReference type="InterPro" id="IPR036400">
    <property type="entry name" value="Cyt_B5-like_heme/steroid_sf"/>
</dbReference>
<proteinExistence type="inferred from homology"/>